<keyword evidence="1" id="KW-1133">Transmembrane helix</keyword>
<name>I0KAX8_9BACT</name>
<dbReference type="KEGG" id="fae:FAES_3272"/>
<keyword evidence="1" id="KW-0812">Transmembrane</keyword>
<gene>
    <name evidence="2" type="ORF">FAES_3272</name>
</gene>
<dbReference type="STRING" id="1166018.FAES_3272"/>
<evidence type="ECO:0000313" key="2">
    <source>
        <dbReference type="EMBL" id="CCH01281.1"/>
    </source>
</evidence>
<evidence type="ECO:0000256" key="1">
    <source>
        <dbReference type="SAM" id="Phobius"/>
    </source>
</evidence>
<protein>
    <submittedName>
        <fullName evidence="2">Uncharacterized protein</fullName>
    </submittedName>
</protein>
<dbReference type="AlphaFoldDB" id="I0KAX8"/>
<dbReference type="RefSeq" id="WP_015332380.1">
    <property type="nucleotide sequence ID" value="NC_020054.1"/>
</dbReference>
<organism evidence="2 3">
    <name type="scientific">Fibrella aestuarina BUZ 2</name>
    <dbReference type="NCBI Taxonomy" id="1166018"/>
    <lineage>
        <taxon>Bacteria</taxon>
        <taxon>Pseudomonadati</taxon>
        <taxon>Bacteroidota</taxon>
        <taxon>Cytophagia</taxon>
        <taxon>Cytophagales</taxon>
        <taxon>Spirosomataceae</taxon>
        <taxon>Fibrella</taxon>
    </lineage>
</organism>
<keyword evidence="3" id="KW-1185">Reference proteome</keyword>
<reference evidence="2 3" key="1">
    <citation type="journal article" date="2012" name="J. Bacteriol.">
        <title>Genome Sequence of Fibrella aestuarina BUZ 2T, a Filamentous Marine Bacterium.</title>
        <authorList>
            <person name="Filippini M."/>
            <person name="Qi W."/>
            <person name="Blom J."/>
            <person name="Goesmann A."/>
            <person name="Smits T.H."/>
            <person name="Bagheri H.C."/>
        </authorList>
    </citation>
    <scope>NUCLEOTIDE SEQUENCE [LARGE SCALE GENOMIC DNA]</scope>
    <source>
        <strain evidence="3">BUZ 2T</strain>
    </source>
</reference>
<evidence type="ECO:0000313" key="3">
    <source>
        <dbReference type="Proteomes" id="UP000011058"/>
    </source>
</evidence>
<proteinExistence type="predicted"/>
<dbReference type="Proteomes" id="UP000011058">
    <property type="component" value="Chromosome"/>
</dbReference>
<feature type="transmembrane region" description="Helical" evidence="1">
    <location>
        <begin position="150"/>
        <end position="170"/>
    </location>
</feature>
<dbReference type="HOGENOM" id="CLU_1553006_0_0_10"/>
<dbReference type="EMBL" id="HE796683">
    <property type="protein sequence ID" value="CCH01281.1"/>
    <property type="molecule type" value="Genomic_DNA"/>
</dbReference>
<keyword evidence="1" id="KW-0472">Membrane</keyword>
<accession>I0KAX8</accession>
<sequence length="172" mass="19465">MLTTTNHVPYTVQQTPKGQYLTLFPIQHIHNGKALIKASDEVRQMYPDALLAVEPTVCVRTNEALIAQTDRDVFVFMLNRLPEQLLVTARIQAVYGSGRAVHMGKLPDAFCPELTLFRRYEEPIRAEQRGTTTIGEVFDTYQFSFPPTRWTVLGFVASAGIVLAALYKFYHS</sequence>